<comment type="similarity">
    <text evidence="1">Belongs to the peptidase C1 family.</text>
</comment>
<dbReference type="AlphaFoldDB" id="A0A1E7EQ78"/>
<reference evidence="7 8" key="1">
    <citation type="submission" date="2016-09" db="EMBL/GenBank/DDBJ databases">
        <title>Extensive genetic diversity and differential bi-allelic expression allows diatom success in the polar Southern Ocean.</title>
        <authorList>
            <consortium name="DOE Joint Genome Institute"/>
            <person name="Mock T."/>
            <person name="Otillar R.P."/>
            <person name="Strauss J."/>
            <person name="Dupont C."/>
            <person name="Frickenhaus S."/>
            <person name="Maumus F."/>
            <person name="Mcmullan M."/>
            <person name="Sanges R."/>
            <person name="Schmutz J."/>
            <person name="Toseland A."/>
            <person name="Valas R."/>
            <person name="Veluchamy A."/>
            <person name="Ward B.J."/>
            <person name="Allen A."/>
            <person name="Barry K."/>
            <person name="Falciatore A."/>
            <person name="Ferrante M."/>
            <person name="Fortunato A.E."/>
            <person name="Gloeckner G."/>
            <person name="Gruber A."/>
            <person name="Hipkin R."/>
            <person name="Janech M."/>
            <person name="Kroth P."/>
            <person name="Leese F."/>
            <person name="Lindquist E."/>
            <person name="Lyon B.R."/>
            <person name="Martin J."/>
            <person name="Mayer C."/>
            <person name="Parker M."/>
            <person name="Quesneville H."/>
            <person name="Raymond J."/>
            <person name="Uhlig C."/>
            <person name="Valentin K.U."/>
            <person name="Worden A.Z."/>
            <person name="Armbrust E.V."/>
            <person name="Bowler C."/>
            <person name="Green B."/>
            <person name="Moulton V."/>
            <person name="Van Oosterhout C."/>
            <person name="Grigoriev I."/>
        </authorList>
    </citation>
    <scope>NUCLEOTIDE SEQUENCE [LARGE SCALE GENOMIC DNA]</scope>
    <source>
        <strain evidence="7 8">CCMP1102</strain>
    </source>
</reference>
<feature type="domain" description="Peptidase C1A papain C-terminal" evidence="5">
    <location>
        <begin position="118"/>
        <end position="368"/>
    </location>
</feature>
<organism evidence="7 8">
    <name type="scientific">Fragilariopsis cylindrus CCMP1102</name>
    <dbReference type="NCBI Taxonomy" id="635003"/>
    <lineage>
        <taxon>Eukaryota</taxon>
        <taxon>Sar</taxon>
        <taxon>Stramenopiles</taxon>
        <taxon>Ochrophyta</taxon>
        <taxon>Bacillariophyta</taxon>
        <taxon>Bacillariophyceae</taxon>
        <taxon>Bacillariophycidae</taxon>
        <taxon>Bacillariales</taxon>
        <taxon>Bacillariaceae</taxon>
        <taxon>Fragilariopsis</taxon>
    </lineage>
</organism>
<dbReference type="Pfam" id="PF08246">
    <property type="entry name" value="Inhibitor_I29"/>
    <property type="match status" value="1"/>
</dbReference>
<dbReference type="Gene3D" id="3.90.70.10">
    <property type="entry name" value="Cysteine proteinases"/>
    <property type="match status" value="1"/>
</dbReference>
<dbReference type="SUPFAM" id="SSF54001">
    <property type="entry name" value="Cysteine proteinases"/>
    <property type="match status" value="1"/>
</dbReference>
<dbReference type="PRINTS" id="PR00705">
    <property type="entry name" value="PAPAIN"/>
</dbReference>
<feature type="region of interest" description="Disordered" evidence="4">
    <location>
        <begin position="228"/>
        <end position="247"/>
    </location>
</feature>
<dbReference type="PROSITE" id="PS00640">
    <property type="entry name" value="THIOL_PROTEASE_ASN"/>
    <property type="match status" value="1"/>
</dbReference>
<proteinExistence type="inferred from homology"/>
<evidence type="ECO:0000256" key="4">
    <source>
        <dbReference type="SAM" id="MobiDB-lite"/>
    </source>
</evidence>
<evidence type="ECO:0000313" key="7">
    <source>
        <dbReference type="EMBL" id="OEU08014.1"/>
    </source>
</evidence>
<evidence type="ECO:0000259" key="5">
    <source>
        <dbReference type="SMART" id="SM00645"/>
    </source>
</evidence>
<feature type="domain" description="Cathepsin propeptide inhibitor" evidence="6">
    <location>
        <begin position="3"/>
        <end position="60"/>
    </location>
</feature>
<evidence type="ECO:0000313" key="8">
    <source>
        <dbReference type="Proteomes" id="UP000095751"/>
    </source>
</evidence>
<dbReference type="GO" id="GO:0006508">
    <property type="term" value="P:proteolysis"/>
    <property type="evidence" value="ECO:0007669"/>
    <property type="project" value="InterPro"/>
</dbReference>
<dbReference type="InterPro" id="IPR025661">
    <property type="entry name" value="Pept_asp_AS"/>
</dbReference>
<dbReference type="Proteomes" id="UP000095751">
    <property type="component" value="Unassembled WGS sequence"/>
</dbReference>
<keyword evidence="2" id="KW-0865">Zymogen</keyword>
<evidence type="ECO:0000259" key="6">
    <source>
        <dbReference type="SMART" id="SM00848"/>
    </source>
</evidence>
<evidence type="ECO:0000256" key="2">
    <source>
        <dbReference type="ARBA" id="ARBA00023145"/>
    </source>
</evidence>
<evidence type="ECO:0000256" key="1">
    <source>
        <dbReference type="ARBA" id="ARBA00008455"/>
    </source>
</evidence>
<evidence type="ECO:0000256" key="3">
    <source>
        <dbReference type="ARBA" id="ARBA00023157"/>
    </source>
</evidence>
<dbReference type="InterPro" id="IPR000668">
    <property type="entry name" value="Peptidase_C1A_C"/>
</dbReference>
<dbReference type="CDD" id="cd02248">
    <property type="entry name" value="Peptidase_C1A"/>
    <property type="match status" value="1"/>
</dbReference>
<dbReference type="OrthoDB" id="10253408at2759"/>
<dbReference type="InParanoid" id="A0A1E7EQ78"/>
<gene>
    <name evidence="7" type="ORF">FRACYDRAFT_212895</name>
</gene>
<sequence length="413" mass="44802">MLFDKFMIQFNKSYPTNDEKEYRMKIFQDNMNKIDLHNNNGTTKFKLGINQFTDMTHDEIPKGFNKGQVYGKTAHNQFKETTSHLFSNVRDGTTSTATASVVSSGDGNNGRKLRASVLPKSVDWRTVKTTTGSPVTTPVKDQGRCGSCWAFAATSVLESHIALATNTLFSLSPQEFVSCTLNPNNCGGTGGCTGSTGEIAFDYVAKHGVVTEWKNGYTSYNGNSGTCTLNDDDDDDDDDKKSSSPTGTNDGYLVGAVASIVGFSSLPSNSYDSLMYTIAMIGPVVVSVAANHWGMYQSGIFDDSDRNSYGDHYDINHAVVLEGYGTDEVTDDDYWLVRNSWGAAWGENGYIRLKRNDPSTLEDPMSICKTDNSPTHGVACTGPDQDITPPVELTCGTSGILYANVIPIGAHLL</sequence>
<protein>
    <submittedName>
        <fullName evidence="7">Cysteine proteinase</fullName>
    </submittedName>
</protein>
<dbReference type="PROSITE" id="PS00139">
    <property type="entry name" value="THIOL_PROTEASE_CYS"/>
    <property type="match status" value="1"/>
</dbReference>
<dbReference type="InterPro" id="IPR039417">
    <property type="entry name" value="Peptidase_C1A_papain-like"/>
</dbReference>
<dbReference type="PANTHER" id="PTHR12411">
    <property type="entry name" value="CYSTEINE PROTEASE FAMILY C1-RELATED"/>
    <property type="match status" value="1"/>
</dbReference>
<dbReference type="Pfam" id="PF00112">
    <property type="entry name" value="Peptidase_C1"/>
    <property type="match status" value="1"/>
</dbReference>
<dbReference type="InterPro" id="IPR000169">
    <property type="entry name" value="Pept_cys_AS"/>
</dbReference>
<dbReference type="EMBL" id="KV784382">
    <property type="protein sequence ID" value="OEU08014.1"/>
    <property type="molecule type" value="Genomic_DNA"/>
</dbReference>
<keyword evidence="8" id="KW-1185">Reference proteome</keyword>
<dbReference type="InterPro" id="IPR013128">
    <property type="entry name" value="Peptidase_C1A"/>
</dbReference>
<dbReference type="InterPro" id="IPR013201">
    <property type="entry name" value="Prot_inhib_I29"/>
</dbReference>
<dbReference type="KEGG" id="fcy:FRACYDRAFT_212895"/>
<dbReference type="GO" id="GO:0008234">
    <property type="term" value="F:cysteine-type peptidase activity"/>
    <property type="evidence" value="ECO:0007669"/>
    <property type="project" value="InterPro"/>
</dbReference>
<dbReference type="SMART" id="SM00848">
    <property type="entry name" value="Inhibitor_I29"/>
    <property type="match status" value="1"/>
</dbReference>
<accession>A0A1E7EQ78</accession>
<dbReference type="SMART" id="SM00645">
    <property type="entry name" value="Pept_C1"/>
    <property type="match status" value="1"/>
</dbReference>
<dbReference type="InterPro" id="IPR038765">
    <property type="entry name" value="Papain-like_cys_pep_sf"/>
</dbReference>
<name>A0A1E7EQ78_9STRA</name>
<keyword evidence="3" id="KW-1015">Disulfide bond</keyword>